<protein>
    <submittedName>
        <fullName evidence="5">Protein FANTASTIC FOUR 1-like isoform X1</fullName>
    </submittedName>
</protein>
<reference evidence="4" key="1">
    <citation type="submission" date="2025-05" db="UniProtKB">
        <authorList>
            <consortium name="RefSeq"/>
        </authorList>
    </citation>
    <scope>NUCLEOTIDE SEQUENCE [LARGE SCALE GENOMIC DNA]</scope>
</reference>
<comment type="similarity">
    <text evidence="1">Belongs to the fantastic four family.</text>
</comment>
<dbReference type="InterPro" id="IPR021410">
    <property type="entry name" value="FAF"/>
</dbReference>
<dbReference type="InterPro" id="IPR046431">
    <property type="entry name" value="FAF_dom"/>
</dbReference>
<evidence type="ECO:0000313" key="4">
    <source>
        <dbReference type="Proteomes" id="UP000827889"/>
    </source>
</evidence>
<feature type="region of interest" description="Disordered" evidence="2">
    <location>
        <begin position="198"/>
        <end position="265"/>
    </location>
</feature>
<dbReference type="RefSeq" id="XP_048137611.1">
    <property type="nucleotide sequence ID" value="XM_048281654.1"/>
</dbReference>
<feature type="domain" description="FAF" evidence="3">
    <location>
        <begin position="145"/>
        <end position="197"/>
    </location>
</feature>
<proteinExistence type="inferred from homology"/>
<dbReference type="GeneID" id="115756945"/>
<evidence type="ECO:0000313" key="5">
    <source>
        <dbReference type="RefSeq" id="XP_048137611.1"/>
    </source>
</evidence>
<feature type="compositionally biased region" description="Acidic residues" evidence="2">
    <location>
        <begin position="242"/>
        <end position="256"/>
    </location>
</feature>
<accession>A0ABM3HLZ7</accession>
<evidence type="ECO:0000256" key="1">
    <source>
        <dbReference type="ARBA" id="ARBA00008690"/>
    </source>
</evidence>
<evidence type="ECO:0000256" key="2">
    <source>
        <dbReference type="SAM" id="MobiDB-lite"/>
    </source>
</evidence>
<dbReference type="PANTHER" id="PTHR33155:SF8">
    <property type="entry name" value="PROTEIN FANTASTIC FOUR 1"/>
    <property type="match status" value="1"/>
</dbReference>
<gene>
    <name evidence="5" type="primary">LOC115756945</name>
</gene>
<sequence>MSSSVCQGLQSCLEPRRVEPRVLRLKLSLRRPFVDSDGVAKMKTVAAQLGADPADWSFLQAFAPREEKSEGEHGAVYVHPLLKCSASFLSDRSLEMCTESLGSETGSDVGDSEAPLLSPGGGRGGGADRRPAIRPERKKLSRSGSFPPPLTSVGGSTGFQVRSRREGGRLVVEAVAVSSGCSVFHVERSHGRLRVRFSEGSKAEGEEEEEEDKEVEAESKELEEEEEEEDEEEEENVRMEGEDIDHEEFDEEEGEGMEGNRGFVGGEIGNGQCSRPSMVWCNEGVAINWKPKPCWVAT</sequence>
<dbReference type="Proteomes" id="UP000827889">
    <property type="component" value="Chromosome 1"/>
</dbReference>
<dbReference type="Pfam" id="PF11250">
    <property type="entry name" value="FAF"/>
    <property type="match status" value="1"/>
</dbReference>
<organism evidence="4 5">
    <name type="scientific">Rhodamnia argentea</name>
    <dbReference type="NCBI Taxonomy" id="178133"/>
    <lineage>
        <taxon>Eukaryota</taxon>
        <taxon>Viridiplantae</taxon>
        <taxon>Streptophyta</taxon>
        <taxon>Embryophyta</taxon>
        <taxon>Tracheophyta</taxon>
        <taxon>Spermatophyta</taxon>
        <taxon>Magnoliopsida</taxon>
        <taxon>eudicotyledons</taxon>
        <taxon>Gunneridae</taxon>
        <taxon>Pentapetalae</taxon>
        <taxon>rosids</taxon>
        <taxon>malvids</taxon>
        <taxon>Myrtales</taxon>
        <taxon>Myrtaceae</taxon>
        <taxon>Myrtoideae</taxon>
        <taxon>Myrteae</taxon>
        <taxon>Australasian group</taxon>
        <taxon>Rhodamnia</taxon>
    </lineage>
</organism>
<feature type="compositionally biased region" description="Basic and acidic residues" evidence="2">
    <location>
        <begin position="126"/>
        <end position="135"/>
    </location>
</feature>
<dbReference type="PANTHER" id="PTHR33155">
    <property type="entry name" value="FANTASTIC FOUR-LIKE PROTEIN (DUF3049)"/>
    <property type="match status" value="1"/>
</dbReference>
<reference evidence="5" key="2">
    <citation type="submission" date="2025-08" db="UniProtKB">
        <authorList>
            <consortium name="RefSeq"/>
        </authorList>
    </citation>
    <scope>IDENTIFICATION</scope>
    <source>
        <tissue evidence="5">Leaf</tissue>
    </source>
</reference>
<keyword evidence="4" id="KW-1185">Reference proteome</keyword>
<feature type="region of interest" description="Disordered" evidence="2">
    <location>
        <begin position="99"/>
        <end position="164"/>
    </location>
</feature>
<feature type="compositionally biased region" description="Acidic residues" evidence="2">
    <location>
        <begin position="205"/>
        <end position="235"/>
    </location>
</feature>
<evidence type="ECO:0000259" key="3">
    <source>
        <dbReference type="Pfam" id="PF11250"/>
    </source>
</evidence>
<name>A0ABM3HLZ7_9MYRT</name>